<dbReference type="InterPro" id="IPR039424">
    <property type="entry name" value="SBP_5"/>
</dbReference>
<dbReference type="Proteomes" id="UP000660745">
    <property type="component" value="Unassembled WGS sequence"/>
</dbReference>
<dbReference type="CDD" id="cd00995">
    <property type="entry name" value="PBP2_NikA_DppA_OppA_like"/>
    <property type="match status" value="1"/>
</dbReference>
<name>A0A918A3U8_9ACTN</name>
<dbReference type="EMBL" id="BMNK01000004">
    <property type="protein sequence ID" value="GGP06563.1"/>
    <property type="molecule type" value="Genomic_DNA"/>
</dbReference>
<reference evidence="7" key="1">
    <citation type="journal article" date="2014" name="Int. J. Syst. Evol. Microbiol.">
        <title>Complete genome sequence of Corynebacterium casei LMG S-19264T (=DSM 44701T), isolated from a smear-ripened cheese.</title>
        <authorList>
            <consortium name="US DOE Joint Genome Institute (JGI-PGF)"/>
            <person name="Walter F."/>
            <person name="Albersmeier A."/>
            <person name="Kalinowski J."/>
            <person name="Ruckert C."/>
        </authorList>
    </citation>
    <scope>NUCLEOTIDE SEQUENCE</scope>
    <source>
        <strain evidence="7">CGMCC 4.7430</strain>
    </source>
</reference>
<proteinExistence type="inferred from homology"/>
<evidence type="ECO:0000256" key="3">
    <source>
        <dbReference type="ARBA" id="ARBA00022448"/>
    </source>
</evidence>
<protein>
    <submittedName>
        <fullName evidence="7">Peptide ABC transporter substrate-binding protein</fullName>
    </submittedName>
</protein>
<evidence type="ECO:0000256" key="4">
    <source>
        <dbReference type="ARBA" id="ARBA00022729"/>
    </source>
</evidence>
<comment type="caution">
    <text evidence="7">The sequence shown here is derived from an EMBL/GenBank/DDBJ whole genome shotgun (WGS) entry which is preliminary data.</text>
</comment>
<evidence type="ECO:0000313" key="8">
    <source>
        <dbReference type="Proteomes" id="UP000660745"/>
    </source>
</evidence>
<dbReference type="GO" id="GO:0042597">
    <property type="term" value="C:periplasmic space"/>
    <property type="evidence" value="ECO:0007669"/>
    <property type="project" value="UniProtKB-ARBA"/>
</dbReference>
<evidence type="ECO:0000256" key="5">
    <source>
        <dbReference type="SAM" id="SignalP"/>
    </source>
</evidence>
<dbReference type="GO" id="GO:1904680">
    <property type="term" value="F:peptide transmembrane transporter activity"/>
    <property type="evidence" value="ECO:0007669"/>
    <property type="project" value="TreeGrafter"/>
</dbReference>
<evidence type="ECO:0000313" key="7">
    <source>
        <dbReference type="EMBL" id="GGP06563.1"/>
    </source>
</evidence>
<comment type="similarity">
    <text evidence="2">Belongs to the bacterial solute-binding protein 5 family.</text>
</comment>
<keyword evidence="4 5" id="KW-0732">Signal</keyword>
<dbReference type="InterPro" id="IPR030678">
    <property type="entry name" value="Peptide/Ni-bd"/>
</dbReference>
<dbReference type="SUPFAM" id="SSF53850">
    <property type="entry name" value="Periplasmic binding protein-like II"/>
    <property type="match status" value="1"/>
</dbReference>
<keyword evidence="3" id="KW-0813">Transport</keyword>
<feature type="chain" id="PRO_5039622125" evidence="5">
    <location>
        <begin position="19"/>
        <end position="527"/>
    </location>
</feature>
<dbReference type="PANTHER" id="PTHR30290">
    <property type="entry name" value="PERIPLASMIC BINDING COMPONENT OF ABC TRANSPORTER"/>
    <property type="match status" value="1"/>
</dbReference>
<feature type="signal peptide" evidence="5">
    <location>
        <begin position="1"/>
        <end position="18"/>
    </location>
</feature>
<dbReference type="GO" id="GO:0015833">
    <property type="term" value="P:peptide transport"/>
    <property type="evidence" value="ECO:0007669"/>
    <property type="project" value="TreeGrafter"/>
</dbReference>
<dbReference type="Pfam" id="PF00496">
    <property type="entry name" value="SBP_bac_5"/>
    <property type="match status" value="1"/>
</dbReference>
<dbReference type="Gene3D" id="3.10.105.10">
    <property type="entry name" value="Dipeptide-binding Protein, Domain 3"/>
    <property type="match status" value="1"/>
</dbReference>
<dbReference type="PIRSF" id="PIRSF002741">
    <property type="entry name" value="MppA"/>
    <property type="match status" value="1"/>
</dbReference>
<evidence type="ECO:0000256" key="1">
    <source>
        <dbReference type="ARBA" id="ARBA00004196"/>
    </source>
</evidence>
<organism evidence="7 8">
    <name type="scientific">Nonomuraea glycinis</name>
    <dbReference type="NCBI Taxonomy" id="2047744"/>
    <lineage>
        <taxon>Bacteria</taxon>
        <taxon>Bacillati</taxon>
        <taxon>Actinomycetota</taxon>
        <taxon>Actinomycetes</taxon>
        <taxon>Streptosporangiales</taxon>
        <taxon>Streptosporangiaceae</taxon>
        <taxon>Nonomuraea</taxon>
    </lineage>
</organism>
<accession>A0A918A3U8</accession>
<evidence type="ECO:0000259" key="6">
    <source>
        <dbReference type="Pfam" id="PF00496"/>
    </source>
</evidence>
<dbReference type="PANTHER" id="PTHR30290:SF10">
    <property type="entry name" value="PERIPLASMIC OLIGOPEPTIDE-BINDING PROTEIN-RELATED"/>
    <property type="match status" value="1"/>
</dbReference>
<feature type="domain" description="Solute-binding protein family 5" evidence="6">
    <location>
        <begin position="79"/>
        <end position="428"/>
    </location>
</feature>
<reference evidence="7" key="2">
    <citation type="submission" date="2020-09" db="EMBL/GenBank/DDBJ databases">
        <authorList>
            <person name="Sun Q."/>
            <person name="Zhou Y."/>
        </authorList>
    </citation>
    <scope>NUCLEOTIDE SEQUENCE</scope>
    <source>
        <strain evidence="7">CGMCC 4.7430</strain>
    </source>
</reference>
<dbReference type="GO" id="GO:0043190">
    <property type="term" value="C:ATP-binding cassette (ABC) transporter complex"/>
    <property type="evidence" value="ECO:0007669"/>
    <property type="project" value="InterPro"/>
</dbReference>
<keyword evidence="8" id="KW-1185">Reference proteome</keyword>
<dbReference type="Gene3D" id="3.40.190.10">
    <property type="entry name" value="Periplasmic binding protein-like II"/>
    <property type="match status" value="1"/>
</dbReference>
<dbReference type="AlphaFoldDB" id="A0A918A3U8"/>
<dbReference type="GO" id="GO:0030313">
    <property type="term" value="C:cell envelope"/>
    <property type="evidence" value="ECO:0007669"/>
    <property type="project" value="UniProtKB-SubCell"/>
</dbReference>
<sequence length="527" mass="54626">MKKAAAALSLALFATACGGVDAPADAPAAGPVSTSGTFTYAIPTDPGALDPATGVLSVTNTVLSLAYDSLVHTAADGTPAPGIAEKWEVKPDAVTFTMRKDVTCSDGSKLTASNVADTVNHIADPDTKSPIYGVLVPTGMKAKADDAAGTVTLSTPEPFSFILQTAQSLFVVCGEGLKDRSKLARGTSGSGPFVLTEAAPGNQYTFKARRDYAWGRDGGTGKDLPEKVVLKIVPNEQTAANLLVAGSINAASFYGPDRTRLEATPGINKVLPPVGNGQFFYHQGDDRPAKDPAVRKALTQALNLQELSGIASSGTGRPASGLVLDPRPCKGDSVTGHVPAFDAAAAAAALDAAGWKAGADGIRAKDGKKLTLRLLYATTRGPGVQAATEYMAAAWKKIGVEVELNGLLDTKLAESLNVTQDWDVFWLPITVTLPTQLVGFLSGPAAPKGANFAHLSNDRYEKLVAEAQKTPGDAGCKLWLESESALFENADLVPVVENTLLLASKNASFEMVGGLFAASTIRLTQGS</sequence>
<dbReference type="RefSeq" id="WP_189139243.1">
    <property type="nucleotide sequence ID" value="NZ_BMNK01000004.1"/>
</dbReference>
<gene>
    <name evidence="7" type="ORF">GCM10012278_30680</name>
</gene>
<dbReference type="InterPro" id="IPR000914">
    <property type="entry name" value="SBP_5_dom"/>
</dbReference>
<evidence type="ECO:0000256" key="2">
    <source>
        <dbReference type="ARBA" id="ARBA00005695"/>
    </source>
</evidence>
<dbReference type="PROSITE" id="PS51257">
    <property type="entry name" value="PROKAR_LIPOPROTEIN"/>
    <property type="match status" value="1"/>
</dbReference>
<comment type="subcellular location">
    <subcellularLocation>
        <location evidence="1">Cell envelope</location>
    </subcellularLocation>
</comment>